<reference evidence="2 3" key="1">
    <citation type="submission" date="2021-06" db="EMBL/GenBank/DDBJ databases">
        <title>44 bacteria genomes isolated from Dapeng, Shenzhen.</title>
        <authorList>
            <person name="Zheng W."/>
            <person name="Yu S."/>
            <person name="Huang Y."/>
        </authorList>
    </citation>
    <scope>NUCLEOTIDE SEQUENCE [LARGE SCALE GENOMIC DNA]</scope>
    <source>
        <strain evidence="2 3">DP5N14-6</strain>
    </source>
</reference>
<evidence type="ECO:0000313" key="2">
    <source>
        <dbReference type="EMBL" id="MBY5951766.1"/>
    </source>
</evidence>
<comment type="caution">
    <text evidence="2">The sequence shown here is derived from an EMBL/GenBank/DDBJ whole genome shotgun (WGS) entry which is preliminary data.</text>
</comment>
<sequence>MKTRLVIFGAVLMLILSFIIYNYKVKYNFKEKIANKNLDNIKKIKIGMDTTEVLGIMGDPIDKRRYKSELFYDYGMPSGTSIQCQIIFDSLGQVIFISPSAESLN</sequence>
<name>A0ABS7N5Z7_9BACT</name>
<keyword evidence="1" id="KW-0812">Transmembrane</keyword>
<dbReference type="EMBL" id="JAHVHP010000002">
    <property type="protein sequence ID" value="MBY5951766.1"/>
    <property type="molecule type" value="Genomic_DNA"/>
</dbReference>
<evidence type="ECO:0000313" key="3">
    <source>
        <dbReference type="Proteomes" id="UP000766609"/>
    </source>
</evidence>
<keyword evidence="1" id="KW-0472">Membrane</keyword>
<accession>A0ABS7N5Z7</accession>
<keyword evidence="1" id="KW-1133">Transmembrane helix</keyword>
<proteinExistence type="predicted"/>
<feature type="transmembrane region" description="Helical" evidence="1">
    <location>
        <begin position="6"/>
        <end position="23"/>
    </location>
</feature>
<evidence type="ECO:0000256" key="1">
    <source>
        <dbReference type="SAM" id="Phobius"/>
    </source>
</evidence>
<organism evidence="2 3">
    <name type="scientific">Algoriphagus marincola</name>
    <dbReference type="NCBI Taxonomy" id="264027"/>
    <lineage>
        <taxon>Bacteria</taxon>
        <taxon>Pseudomonadati</taxon>
        <taxon>Bacteroidota</taxon>
        <taxon>Cytophagia</taxon>
        <taxon>Cytophagales</taxon>
        <taxon>Cyclobacteriaceae</taxon>
        <taxon>Algoriphagus</taxon>
    </lineage>
</organism>
<keyword evidence="3" id="KW-1185">Reference proteome</keyword>
<evidence type="ECO:0008006" key="4">
    <source>
        <dbReference type="Google" id="ProtNLM"/>
    </source>
</evidence>
<gene>
    <name evidence="2" type="ORF">KUV23_12325</name>
</gene>
<dbReference type="RefSeq" id="WP_222584334.1">
    <property type="nucleotide sequence ID" value="NZ_JAHVHP010000002.1"/>
</dbReference>
<protein>
    <recommendedName>
        <fullName evidence="4">SmpA / OmlA family protein</fullName>
    </recommendedName>
</protein>
<dbReference type="Proteomes" id="UP000766609">
    <property type="component" value="Unassembled WGS sequence"/>
</dbReference>